<dbReference type="EMBL" id="LNYV01000015">
    <property type="protein sequence ID" value="KTD58086.1"/>
    <property type="molecule type" value="Genomic_DNA"/>
</dbReference>
<dbReference type="RefSeq" id="WP_027272149.1">
    <property type="nucleotide sequence ID" value="NZ_CAAAJE010000032.1"/>
</dbReference>
<proteinExistence type="predicted"/>
<dbReference type="PATRIC" id="fig|28087.4.peg.1723"/>
<protein>
    <submittedName>
        <fullName evidence="1">Uncharacterized protein</fullName>
    </submittedName>
</protein>
<sequence>MFAKKDHSNLKARAEKLWDNICVYRKDAAKQISKSYGHDLTEIINTIQTFPGVKSYSGHQSGKKGDGENKSAMKVLDNAILHLKNCLAHTDEADYSMRY</sequence>
<dbReference type="eggNOG" id="ENOG5031EZA">
    <property type="taxonomic scope" value="Bacteria"/>
</dbReference>
<dbReference type="Proteomes" id="UP000054621">
    <property type="component" value="Unassembled WGS sequence"/>
</dbReference>
<dbReference type="OrthoDB" id="5647559at2"/>
<evidence type="ECO:0000313" key="1">
    <source>
        <dbReference type="EMBL" id="KTD58086.1"/>
    </source>
</evidence>
<reference evidence="1 2" key="1">
    <citation type="submission" date="2015-11" db="EMBL/GenBank/DDBJ databases">
        <title>Genomic analysis of 38 Legionella species identifies large and diverse effector repertoires.</title>
        <authorList>
            <person name="Burstein D."/>
            <person name="Amaro F."/>
            <person name="Zusman T."/>
            <person name="Lifshitz Z."/>
            <person name="Cohen O."/>
            <person name="Gilbert J.A."/>
            <person name="Pupko T."/>
            <person name="Shuman H.A."/>
            <person name="Segal G."/>
        </authorList>
    </citation>
    <scope>NUCLEOTIDE SEQUENCE [LARGE SCALE GENOMIC DNA]</scope>
    <source>
        <strain evidence="1 2">Mt.St.Helens-4</strain>
    </source>
</reference>
<dbReference type="AlphaFoldDB" id="A0A0W0YNI6"/>
<name>A0A0W0YNI6_9GAMM</name>
<gene>
    <name evidence="1" type="ORF">Lsai_1608</name>
</gene>
<accession>A0A0W0YNI6</accession>
<evidence type="ECO:0000313" key="2">
    <source>
        <dbReference type="Proteomes" id="UP000054621"/>
    </source>
</evidence>
<organism evidence="1 2">
    <name type="scientific">Legionella sainthelensi</name>
    <dbReference type="NCBI Taxonomy" id="28087"/>
    <lineage>
        <taxon>Bacteria</taxon>
        <taxon>Pseudomonadati</taxon>
        <taxon>Pseudomonadota</taxon>
        <taxon>Gammaproteobacteria</taxon>
        <taxon>Legionellales</taxon>
        <taxon>Legionellaceae</taxon>
        <taxon>Legionella</taxon>
    </lineage>
</organism>
<comment type="caution">
    <text evidence="1">The sequence shown here is derived from an EMBL/GenBank/DDBJ whole genome shotgun (WGS) entry which is preliminary data.</text>
</comment>